<dbReference type="NCBIfam" id="NF033542">
    <property type="entry name" value="transpos_IS110"/>
    <property type="match status" value="1"/>
</dbReference>
<feature type="domain" description="Transposase IS110-like N-terminal" evidence="1">
    <location>
        <begin position="7"/>
        <end position="150"/>
    </location>
</feature>
<protein>
    <submittedName>
        <fullName evidence="3">Transposase</fullName>
    </submittedName>
</protein>
<dbReference type="PATRIC" id="fig|298794.3.peg.6571"/>
<evidence type="ECO:0000259" key="2">
    <source>
        <dbReference type="Pfam" id="PF02371"/>
    </source>
</evidence>
<feature type="domain" description="Transposase IS116/IS110/IS902 C-terminal" evidence="2">
    <location>
        <begin position="212"/>
        <end position="292"/>
    </location>
</feature>
<evidence type="ECO:0000313" key="3">
    <source>
        <dbReference type="EMBL" id="KMO39475.1"/>
    </source>
</evidence>
<dbReference type="Pfam" id="PF01548">
    <property type="entry name" value="DEDD_Tnp_IS110"/>
    <property type="match status" value="1"/>
</dbReference>
<dbReference type="InterPro" id="IPR047650">
    <property type="entry name" value="Transpos_IS110"/>
</dbReference>
<keyword evidence="4" id="KW-1185">Reference proteome</keyword>
<dbReference type="PANTHER" id="PTHR33055:SF3">
    <property type="entry name" value="PUTATIVE TRANSPOSASE FOR IS117-RELATED"/>
    <property type="match status" value="1"/>
</dbReference>
<dbReference type="InterPro" id="IPR003346">
    <property type="entry name" value="Transposase_20"/>
</dbReference>
<dbReference type="AlphaFoldDB" id="A0A0J6SW23"/>
<gene>
    <name evidence="3" type="ORF">VQ02_10095</name>
</gene>
<dbReference type="GO" id="GO:0004803">
    <property type="term" value="F:transposase activity"/>
    <property type="evidence" value="ECO:0007669"/>
    <property type="project" value="InterPro"/>
</dbReference>
<evidence type="ECO:0000313" key="4">
    <source>
        <dbReference type="Proteomes" id="UP000035955"/>
    </source>
</evidence>
<name>A0A0J6SW23_9HYPH</name>
<dbReference type="GO" id="GO:0006313">
    <property type="term" value="P:DNA transposition"/>
    <property type="evidence" value="ECO:0007669"/>
    <property type="project" value="InterPro"/>
</dbReference>
<sequence length="342" mass="37224">MPQYGALDVSNEETAIHVIDETGATVWRGKRASDPDVLTTTLRSHAPDLLRVGLETGPLTPWIYHTCKALGLPIVCLDARHARAATALQRNKTDARDAETLAQLVRMGWYREARVKSYAAHAVRHLIGARAQLMGVAVDLSNQIRSTLKTFGLMAGKGAGRAFEIRVQDLIASRPTVAVIVEPLLAAWRAVRGQIGVLDRRLITLARGDATCRLLMTCPGVGVIVATSFAAAIEAPEHFRHSRSVGAYLGLTPVRRQSGEIDRTGGISRRGDRLMRSYLFEAAASLLVRVRQDSALKTWGRALAERMGFKHAAVAVARKLAVVLHAMWRAGTPFQPWPPAAA</sequence>
<reference evidence="3 4" key="1">
    <citation type="submission" date="2015-03" db="EMBL/GenBank/DDBJ databases">
        <title>Genome sequencing of Methylobacterium variabile DSM 16961.</title>
        <authorList>
            <person name="Chaudhry V."/>
            <person name="Patil P.B."/>
        </authorList>
    </citation>
    <scope>NUCLEOTIDE SEQUENCE [LARGE SCALE GENOMIC DNA]</scope>
    <source>
        <strain evidence="3 4">DSM 16961</strain>
    </source>
</reference>
<accession>A0A0J6SW23</accession>
<dbReference type="GO" id="GO:0003677">
    <property type="term" value="F:DNA binding"/>
    <property type="evidence" value="ECO:0007669"/>
    <property type="project" value="InterPro"/>
</dbReference>
<dbReference type="RefSeq" id="WP_048444048.1">
    <property type="nucleotide sequence ID" value="NZ_LABY01000059.1"/>
</dbReference>
<organism evidence="3 4">
    <name type="scientific">Methylobacterium variabile</name>
    <dbReference type="NCBI Taxonomy" id="298794"/>
    <lineage>
        <taxon>Bacteria</taxon>
        <taxon>Pseudomonadati</taxon>
        <taxon>Pseudomonadota</taxon>
        <taxon>Alphaproteobacteria</taxon>
        <taxon>Hyphomicrobiales</taxon>
        <taxon>Methylobacteriaceae</taxon>
        <taxon>Methylobacterium</taxon>
    </lineage>
</organism>
<dbReference type="PANTHER" id="PTHR33055">
    <property type="entry name" value="TRANSPOSASE FOR INSERTION SEQUENCE ELEMENT IS1111A"/>
    <property type="match status" value="1"/>
</dbReference>
<evidence type="ECO:0000259" key="1">
    <source>
        <dbReference type="Pfam" id="PF01548"/>
    </source>
</evidence>
<proteinExistence type="predicted"/>
<dbReference type="Pfam" id="PF02371">
    <property type="entry name" value="Transposase_20"/>
    <property type="match status" value="1"/>
</dbReference>
<comment type="caution">
    <text evidence="3">The sequence shown here is derived from an EMBL/GenBank/DDBJ whole genome shotgun (WGS) entry which is preliminary data.</text>
</comment>
<dbReference type="OrthoDB" id="7410629at2"/>
<dbReference type="EMBL" id="LABY01000059">
    <property type="protein sequence ID" value="KMO39475.1"/>
    <property type="molecule type" value="Genomic_DNA"/>
</dbReference>
<dbReference type="InterPro" id="IPR002525">
    <property type="entry name" value="Transp_IS110-like_N"/>
</dbReference>
<dbReference type="Proteomes" id="UP000035955">
    <property type="component" value="Unassembled WGS sequence"/>
</dbReference>